<organism evidence="1 2">
    <name type="scientific">Winogradskyella rapida</name>
    <dbReference type="NCBI Taxonomy" id="549701"/>
    <lineage>
        <taxon>Bacteria</taxon>
        <taxon>Pseudomonadati</taxon>
        <taxon>Bacteroidota</taxon>
        <taxon>Flavobacteriia</taxon>
        <taxon>Flavobacteriales</taxon>
        <taxon>Flavobacteriaceae</taxon>
        <taxon>Winogradskyella</taxon>
    </lineage>
</organism>
<evidence type="ECO:0000313" key="1">
    <source>
        <dbReference type="EMBL" id="MFD1014613.1"/>
    </source>
</evidence>
<dbReference type="SUPFAM" id="SSF53335">
    <property type="entry name" value="S-adenosyl-L-methionine-dependent methyltransferases"/>
    <property type="match status" value="1"/>
</dbReference>
<dbReference type="RefSeq" id="WP_386113348.1">
    <property type="nucleotide sequence ID" value="NZ_JBHTKM010000001.1"/>
</dbReference>
<dbReference type="Pfam" id="PF13489">
    <property type="entry name" value="Methyltransf_23"/>
    <property type="match status" value="1"/>
</dbReference>
<proteinExistence type="predicted"/>
<dbReference type="EMBL" id="JBHTKM010000001">
    <property type="protein sequence ID" value="MFD1014613.1"/>
    <property type="molecule type" value="Genomic_DNA"/>
</dbReference>
<sequence>MEDKLTTEKYWESYYKHSHVNKKHITTVCSYYDRIWNVFIKDNDEKKSVIEIGGFPGRYLAYQYKLKPTCLDYNSYITQIEGSFKVMDVPKYHIVQEDFTKFKPQTSYDYVMSNGFIEHFENYDTILDLHVKYMSDQGRLLVMIPNMRGYIKFYKYMVDYKNLKVHNLKCMKLQVFENFAKRNNLSLLFLDYYGGFPLGVHQKNNLIQKLIYKGHRLFFKYFANEILEKHSSKYFSSAIVGIFEKKK</sequence>
<dbReference type="GO" id="GO:0032259">
    <property type="term" value="P:methylation"/>
    <property type="evidence" value="ECO:0007669"/>
    <property type="project" value="UniProtKB-KW"/>
</dbReference>
<dbReference type="Gene3D" id="3.40.50.150">
    <property type="entry name" value="Vaccinia Virus protein VP39"/>
    <property type="match status" value="1"/>
</dbReference>
<keyword evidence="2" id="KW-1185">Reference proteome</keyword>
<name>A0ABW3KP44_9FLAO</name>
<comment type="caution">
    <text evidence="1">The sequence shown here is derived from an EMBL/GenBank/DDBJ whole genome shotgun (WGS) entry which is preliminary data.</text>
</comment>
<dbReference type="InterPro" id="IPR029063">
    <property type="entry name" value="SAM-dependent_MTases_sf"/>
</dbReference>
<gene>
    <name evidence="1" type="ORF">ACFQ13_01655</name>
</gene>
<keyword evidence="1" id="KW-0489">Methyltransferase</keyword>
<accession>A0ABW3KP44</accession>
<dbReference type="GO" id="GO:0008168">
    <property type="term" value="F:methyltransferase activity"/>
    <property type="evidence" value="ECO:0007669"/>
    <property type="project" value="UniProtKB-KW"/>
</dbReference>
<reference evidence="2" key="1">
    <citation type="journal article" date="2019" name="Int. J. Syst. Evol. Microbiol.">
        <title>The Global Catalogue of Microorganisms (GCM) 10K type strain sequencing project: providing services to taxonomists for standard genome sequencing and annotation.</title>
        <authorList>
            <consortium name="The Broad Institute Genomics Platform"/>
            <consortium name="The Broad Institute Genome Sequencing Center for Infectious Disease"/>
            <person name="Wu L."/>
            <person name="Ma J."/>
        </authorList>
    </citation>
    <scope>NUCLEOTIDE SEQUENCE [LARGE SCALE GENOMIC DNA]</scope>
    <source>
        <strain evidence="2">CCUG 56098</strain>
    </source>
</reference>
<evidence type="ECO:0000313" key="2">
    <source>
        <dbReference type="Proteomes" id="UP001597086"/>
    </source>
</evidence>
<dbReference type="Proteomes" id="UP001597086">
    <property type="component" value="Unassembled WGS sequence"/>
</dbReference>
<keyword evidence="1" id="KW-0808">Transferase</keyword>
<protein>
    <submittedName>
        <fullName evidence="1">Methyltransferase domain-containing protein</fullName>
    </submittedName>
</protein>